<reference evidence="1" key="1">
    <citation type="submission" date="2020-02" db="EMBL/GenBank/DDBJ databases">
        <authorList>
            <person name="Meier V. D."/>
        </authorList>
    </citation>
    <scope>NUCLEOTIDE SEQUENCE</scope>
    <source>
        <strain evidence="1">AVDCRST_MAG94</strain>
    </source>
</reference>
<proteinExistence type="predicted"/>
<accession>A0A6J4NZE5</accession>
<gene>
    <name evidence="1" type="ORF">AVDCRST_MAG94-5668</name>
</gene>
<organism evidence="1">
    <name type="scientific">uncultured Leptolyngbya sp</name>
    <dbReference type="NCBI Taxonomy" id="332963"/>
    <lineage>
        <taxon>Bacteria</taxon>
        <taxon>Bacillati</taxon>
        <taxon>Cyanobacteriota</taxon>
        <taxon>Cyanophyceae</taxon>
        <taxon>Leptolyngbyales</taxon>
        <taxon>Leptolyngbyaceae</taxon>
        <taxon>Leptolyngbya group</taxon>
        <taxon>Leptolyngbya</taxon>
        <taxon>environmental samples</taxon>
    </lineage>
</organism>
<protein>
    <submittedName>
        <fullName evidence="1">Uncharacterized protein</fullName>
    </submittedName>
</protein>
<name>A0A6J4NZE5_9CYAN</name>
<evidence type="ECO:0000313" key="1">
    <source>
        <dbReference type="EMBL" id="CAA9396176.1"/>
    </source>
</evidence>
<sequence length="95" mass="10344">MQLSEVGGQLTAHKTASDVIHGLDDFSEFQVSARVAYELRQSASFLAENYWSLTVGRPDQTAALLEWEITVMGDATPVQPIKGVVDIENGLPVLL</sequence>
<dbReference type="AlphaFoldDB" id="A0A6J4NZE5"/>
<dbReference type="EMBL" id="CADCTY010001946">
    <property type="protein sequence ID" value="CAA9396176.1"/>
    <property type="molecule type" value="Genomic_DNA"/>
</dbReference>